<name>A0A563DRX2_9MICO</name>
<keyword evidence="1" id="KW-0540">Nuclease</keyword>
<organism evidence="4 5">
    <name type="scientific">Leekyejoonella antrihumi</name>
    <dbReference type="NCBI Taxonomy" id="1660198"/>
    <lineage>
        <taxon>Bacteria</taxon>
        <taxon>Bacillati</taxon>
        <taxon>Actinomycetota</taxon>
        <taxon>Actinomycetes</taxon>
        <taxon>Micrococcales</taxon>
        <taxon>Dermacoccaceae</taxon>
        <taxon>Leekyejoonella</taxon>
    </lineage>
</organism>
<evidence type="ECO:0000256" key="2">
    <source>
        <dbReference type="ARBA" id="ARBA00022801"/>
    </source>
</evidence>
<keyword evidence="5" id="KW-1185">Reference proteome</keyword>
<evidence type="ECO:0000259" key="3">
    <source>
        <dbReference type="SMART" id="SM00849"/>
    </source>
</evidence>
<proteinExistence type="predicted"/>
<dbReference type="Pfam" id="PF12706">
    <property type="entry name" value="Lactamase_B_2"/>
    <property type="match status" value="1"/>
</dbReference>
<dbReference type="AlphaFoldDB" id="A0A563DRX2"/>
<dbReference type="SMART" id="SM00849">
    <property type="entry name" value="Lactamase_B"/>
    <property type="match status" value="1"/>
</dbReference>
<dbReference type="EMBL" id="VCQV01000052">
    <property type="protein sequence ID" value="TWP32975.1"/>
    <property type="molecule type" value="Genomic_DNA"/>
</dbReference>
<accession>A0A563DRX2</accession>
<sequence length="294" mass="31759">MTASSVSASRIVLLGTAGGPAIQDNGQRRGPASAFVVGKDIYLVDAGEGVSRRLLEAGLSPADVRAVFITHHHFDHNSDLGSVLGHAWFARRTVPMTVVGPEFTRQYCMGFQVSQELDFRVRHSSEGKVPFWPLLTVHEFSVMDCVRSGTVVYEDDNVRVSAVAVSHGVMPSVGYRIVSRDRDVAFSGDRGGGDSFEAFARDADTLVHEAILYDRIEERFRRAGVNSEVLAHLQGDHMGPPAVARTAAESGVGRLVINHLVPGDAGEVAESEWADSFDGLFSGEVLIGRDLLDV</sequence>
<dbReference type="Gene3D" id="3.60.15.10">
    <property type="entry name" value="Ribonuclease Z/Hydroxyacylglutathione hydrolase-like"/>
    <property type="match status" value="1"/>
</dbReference>
<reference evidence="4 5" key="2">
    <citation type="submission" date="2019-08" db="EMBL/GenBank/DDBJ databases">
        <title>Jejuicoccus antrihumi gen. nov., sp. nov., a new member of the family Dermacoccaceae isolated from a cave.</title>
        <authorList>
            <person name="Schumann P."/>
            <person name="Kim I.S."/>
        </authorList>
    </citation>
    <scope>NUCLEOTIDE SEQUENCE [LARGE SCALE GENOMIC DNA]</scope>
    <source>
        <strain evidence="4 5">C5-26</strain>
    </source>
</reference>
<dbReference type="OrthoDB" id="4137979at2"/>
<evidence type="ECO:0000313" key="5">
    <source>
        <dbReference type="Proteomes" id="UP000320244"/>
    </source>
</evidence>
<dbReference type="GO" id="GO:0042781">
    <property type="term" value="F:3'-tRNA processing endoribonuclease activity"/>
    <property type="evidence" value="ECO:0007669"/>
    <property type="project" value="TreeGrafter"/>
</dbReference>
<dbReference type="RefSeq" id="WP_146320831.1">
    <property type="nucleotide sequence ID" value="NZ_VCQV01000052.1"/>
</dbReference>
<dbReference type="Proteomes" id="UP000320244">
    <property type="component" value="Unassembled WGS sequence"/>
</dbReference>
<evidence type="ECO:0000313" key="4">
    <source>
        <dbReference type="EMBL" id="TWP32975.1"/>
    </source>
</evidence>
<keyword evidence="1" id="KW-0255">Endonuclease</keyword>
<reference evidence="4 5" key="1">
    <citation type="submission" date="2019-05" db="EMBL/GenBank/DDBJ databases">
        <authorList>
            <person name="Lee S.D."/>
        </authorList>
    </citation>
    <scope>NUCLEOTIDE SEQUENCE [LARGE SCALE GENOMIC DNA]</scope>
    <source>
        <strain evidence="4 5">C5-26</strain>
    </source>
</reference>
<dbReference type="CDD" id="cd07719">
    <property type="entry name" value="arylsulfatase_AtsA-like_MBL-fold"/>
    <property type="match status" value="1"/>
</dbReference>
<dbReference type="InterPro" id="IPR001279">
    <property type="entry name" value="Metallo-B-lactamas"/>
</dbReference>
<protein>
    <submittedName>
        <fullName evidence="4">MBL fold metallo-hydrolase</fullName>
    </submittedName>
</protein>
<dbReference type="InterPro" id="IPR044094">
    <property type="entry name" value="AtsA-like_MBL-fold"/>
</dbReference>
<dbReference type="PANTHER" id="PTHR46018">
    <property type="entry name" value="ZINC PHOSPHODIESTERASE ELAC PROTEIN 1"/>
    <property type="match status" value="1"/>
</dbReference>
<dbReference type="PANTHER" id="PTHR46018:SF2">
    <property type="entry name" value="ZINC PHOSPHODIESTERASE ELAC PROTEIN 1"/>
    <property type="match status" value="1"/>
</dbReference>
<dbReference type="InterPro" id="IPR036866">
    <property type="entry name" value="RibonucZ/Hydroxyglut_hydro"/>
</dbReference>
<evidence type="ECO:0000256" key="1">
    <source>
        <dbReference type="ARBA" id="ARBA00022759"/>
    </source>
</evidence>
<dbReference type="SUPFAM" id="SSF56281">
    <property type="entry name" value="Metallo-hydrolase/oxidoreductase"/>
    <property type="match status" value="1"/>
</dbReference>
<feature type="domain" description="Metallo-beta-lactamase" evidence="3">
    <location>
        <begin position="30"/>
        <end position="237"/>
    </location>
</feature>
<comment type="caution">
    <text evidence="4">The sequence shown here is derived from an EMBL/GenBank/DDBJ whole genome shotgun (WGS) entry which is preliminary data.</text>
</comment>
<keyword evidence="2 4" id="KW-0378">Hydrolase</keyword>
<gene>
    <name evidence="4" type="ORF">FGL98_22815</name>
</gene>